<dbReference type="PANTHER" id="PTHR45767:SF5">
    <property type="entry name" value="FORKHEAD BOX PROTEIN O6"/>
    <property type="match status" value="1"/>
</dbReference>
<protein>
    <recommendedName>
        <fullName evidence="8">Fork-head domain-containing protein</fullName>
    </recommendedName>
</protein>
<dbReference type="GO" id="GO:0005737">
    <property type="term" value="C:cytoplasm"/>
    <property type="evidence" value="ECO:0007669"/>
    <property type="project" value="UniProtKB-SubCell"/>
</dbReference>
<dbReference type="SUPFAM" id="SSF46785">
    <property type="entry name" value="Winged helix' DNA-binding domain"/>
    <property type="match status" value="1"/>
</dbReference>
<organism evidence="9 10">
    <name type="scientific">Cyprinodon variegatus</name>
    <name type="common">Sheepshead minnow</name>
    <dbReference type="NCBI Taxonomy" id="28743"/>
    <lineage>
        <taxon>Eukaryota</taxon>
        <taxon>Metazoa</taxon>
        <taxon>Chordata</taxon>
        <taxon>Craniata</taxon>
        <taxon>Vertebrata</taxon>
        <taxon>Euteleostomi</taxon>
        <taxon>Actinopterygii</taxon>
        <taxon>Neopterygii</taxon>
        <taxon>Teleostei</taxon>
        <taxon>Neoteleostei</taxon>
        <taxon>Acanthomorphata</taxon>
        <taxon>Ovalentaria</taxon>
        <taxon>Atherinomorphae</taxon>
        <taxon>Cyprinodontiformes</taxon>
        <taxon>Cyprinodontidae</taxon>
        <taxon>Cyprinodon</taxon>
    </lineage>
</organism>
<dbReference type="GO" id="GO:0005634">
    <property type="term" value="C:nucleus"/>
    <property type="evidence" value="ECO:0007669"/>
    <property type="project" value="UniProtKB-SubCell"/>
</dbReference>
<keyword evidence="7" id="KW-1133">Transmembrane helix</keyword>
<proteinExistence type="predicted"/>
<dbReference type="Pfam" id="PF00250">
    <property type="entry name" value="Forkhead"/>
    <property type="match status" value="1"/>
</dbReference>
<keyword evidence="2" id="KW-0963">Cytoplasm</keyword>
<evidence type="ECO:0000259" key="8">
    <source>
        <dbReference type="PROSITE" id="PS50039"/>
    </source>
</evidence>
<evidence type="ECO:0000256" key="7">
    <source>
        <dbReference type="SAM" id="Phobius"/>
    </source>
</evidence>
<feature type="DNA-binding region" description="Fork-head" evidence="6">
    <location>
        <begin position="89"/>
        <end position="139"/>
    </location>
</feature>
<keyword evidence="6" id="KW-0539">Nucleus</keyword>
<keyword evidence="5" id="KW-0804">Transcription</keyword>
<dbReference type="Ensembl" id="ENSCVAT00000024832.1">
    <property type="protein sequence ID" value="ENSCVAP00000030690.1"/>
    <property type="gene ID" value="ENSCVAG00000019421.1"/>
</dbReference>
<evidence type="ECO:0000256" key="4">
    <source>
        <dbReference type="ARBA" id="ARBA00023125"/>
    </source>
</evidence>
<evidence type="ECO:0000256" key="2">
    <source>
        <dbReference type="ARBA" id="ARBA00022490"/>
    </source>
</evidence>
<evidence type="ECO:0000256" key="5">
    <source>
        <dbReference type="ARBA" id="ARBA00023163"/>
    </source>
</evidence>
<evidence type="ECO:0000313" key="10">
    <source>
        <dbReference type="Proteomes" id="UP000265020"/>
    </source>
</evidence>
<keyword evidence="7" id="KW-0812">Transmembrane</keyword>
<keyword evidence="3" id="KW-0805">Transcription regulation</keyword>
<accession>A0A3Q2GP13</accession>
<evidence type="ECO:0000256" key="1">
    <source>
        <dbReference type="ARBA" id="ARBA00004496"/>
    </source>
</evidence>
<dbReference type="GeneTree" id="ENSGT00940000165224"/>
<evidence type="ECO:0000256" key="3">
    <source>
        <dbReference type="ARBA" id="ARBA00023015"/>
    </source>
</evidence>
<dbReference type="PROSITE" id="PS50039">
    <property type="entry name" value="FORK_HEAD_3"/>
    <property type="match status" value="1"/>
</dbReference>
<feature type="transmembrane region" description="Helical" evidence="7">
    <location>
        <begin position="212"/>
        <end position="233"/>
    </location>
</feature>
<evidence type="ECO:0000313" key="9">
    <source>
        <dbReference type="Ensembl" id="ENSCVAP00000030690.1"/>
    </source>
</evidence>
<dbReference type="PANTHER" id="PTHR45767">
    <property type="entry name" value="FORKHEAD BOX PROTEIN O"/>
    <property type="match status" value="1"/>
</dbReference>
<dbReference type="AlphaFoldDB" id="A0A3Q2GP13"/>
<comment type="subcellular location">
    <subcellularLocation>
        <location evidence="1">Cytoplasm</location>
    </subcellularLocation>
    <subcellularLocation>
        <location evidence="6">Nucleus</location>
    </subcellularLocation>
</comment>
<keyword evidence="7" id="KW-0472">Membrane</keyword>
<reference evidence="9" key="1">
    <citation type="submission" date="2025-08" db="UniProtKB">
        <authorList>
            <consortium name="Ensembl"/>
        </authorList>
    </citation>
    <scope>IDENTIFICATION</scope>
</reference>
<dbReference type="GO" id="GO:0000978">
    <property type="term" value="F:RNA polymerase II cis-regulatory region sequence-specific DNA binding"/>
    <property type="evidence" value="ECO:0007669"/>
    <property type="project" value="TreeGrafter"/>
</dbReference>
<feature type="transmembrane region" description="Helical" evidence="7">
    <location>
        <begin position="253"/>
        <end position="273"/>
    </location>
</feature>
<feature type="domain" description="Fork-head" evidence="8">
    <location>
        <begin position="89"/>
        <end position="139"/>
    </location>
</feature>
<dbReference type="Proteomes" id="UP000265020">
    <property type="component" value="Unassembled WGS sequence"/>
</dbReference>
<dbReference type="Gene3D" id="1.10.10.10">
    <property type="entry name" value="Winged helix-like DNA-binding domain superfamily/Winged helix DNA-binding domain"/>
    <property type="match status" value="1"/>
</dbReference>
<dbReference type="InterPro" id="IPR001766">
    <property type="entry name" value="Fork_head_dom"/>
</dbReference>
<dbReference type="SMART" id="SM00339">
    <property type="entry name" value="FH"/>
    <property type="match status" value="1"/>
</dbReference>
<name>A0A3Q2GP13_CYPVA</name>
<dbReference type="InterPro" id="IPR036390">
    <property type="entry name" value="WH_DNA-bd_sf"/>
</dbReference>
<dbReference type="GO" id="GO:0000981">
    <property type="term" value="F:DNA-binding transcription factor activity, RNA polymerase II-specific"/>
    <property type="evidence" value="ECO:0007669"/>
    <property type="project" value="TreeGrafter"/>
</dbReference>
<keyword evidence="4 6" id="KW-0238">DNA-binding</keyword>
<sequence>MLMMMDAHQVDVDPDFEPRARSCTWPLPPCPEGFPGAEEAGRGGLALSSVKVERYDVPACRAERKGGAPAEIKHPAGLRKAKTSRRNAWGNLSYADLITRAIESAPEKRLTLSQIYDWMVRFVPYFKDKGDSNSSAGWKIRNTKSCLYLPTSVPPNLSTSVPPNLCTSVPPYLSTPVPPYLSTPVPPYLSTPVPPYLSTSVPPYLPTSEPPYLYVCTSLSLHLYLPISLPLYLPISLPLFLPISVPPYLCFSLSPYLFTSYLYLCTSLSLYLFTSLSLSVSLRLHVPVSPCPSVSVSQCPPRDNDMGCLW</sequence>
<dbReference type="InterPro" id="IPR036388">
    <property type="entry name" value="WH-like_DNA-bd_sf"/>
</dbReference>
<reference evidence="9" key="2">
    <citation type="submission" date="2025-09" db="UniProtKB">
        <authorList>
            <consortium name="Ensembl"/>
        </authorList>
    </citation>
    <scope>IDENTIFICATION</scope>
</reference>
<keyword evidence="10" id="KW-1185">Reference proteome</keyword>
<evidence type="ECO:0000256" key="6">
    <source>
        <dbReference type="PROSITE-ProRule" id="PRU00089"/>
    </source>
</evidence>